<dbReference type="Pfam" id="PF07995">
    <property type="entry name" value="GSDH"/>
    <property type="match status" value="1"/>
</dbReference>
<dbReference type="PANTHER" id="PTHR19328:SF75">
    <property type="entry name" value="ALDOSE SUGAR DEHYDROGENASE YLII"/>
    <property type="match status" value="1"/>
</dbReference>
<sequence length="429" mass="45285">MLAHAALVVACGDGGGDDDPSDAGPVSQQDAATPGTDGGRTDAGADGGAPDSGAPAVDCDAPIPALTMVPVTSETFSSPLYVTQPPGSTDLYVVERGGRIRIVRDGAVLDADFLDVASRLGARAPVGGDEWGLLGLAFHPQYQTNGRFFIAYTPNGAPWRNVIAEGSRSSVPDVAEDEVTEIVSIPDDAGNHNGGMLAFGPDGYLYAGIGDGGLQRDPNNRAQDLSSLLGKILRLDVSAPGEARVPADNPFADSEIWALGLRNPWRFSFDRENGDFWVGDVGNQTWEEISVVTSETAPGVNFGWPIYEGSRESPNRNGRNLVAGTTHHPPVAEYTHEDGISIVGGYVYRGSAIPGLRGVYFYGDSSADEYVRGLRYCDGEITRGPEAVPGLERTALPSYGLVSFGEDEDGELYTVYLVTGEVMRIVAAE</sequence>
<dbReference type="InterPro" id="IPR012938">
    <property type="entry name" value="Glc/Sorbosone_DH"/>
</dbReference>
<dbReference type="InterPro" id="IPR011042">
    <property type="entry name" value="6-blade_b-propeller_TolB-like"/>
</dbReference>
<dbReference type="InterPro" id="IPR011041">
    <property type="entry name" value="Quinoprot_gluc/sorb_DH_b-prop"/>
</dbReference>
<name>A0A0F6W3F9_9BACT</name>
<dbReference type="Proteomes" id="UP000034883">
    <property type="component" value="Chromosome"/>
</dbReference>
<dbReference type="SUPFAM" id="SSF50952">
    <property type="entry name" value="Soluble quinoprotein glucose dehydrogenase"/>
    <property type="match status" value="1"/>
</dbReference>
<evidence type="ECO:0000313" key="4">
    <source>
        <dbReference type="Proteomes" id="UP000034883"/>
    </source>
</evidence>
<gene>
    <name evidence="3" type="ORF">DB32_003661</name>
</gene>
<protein>
    <recommendedName>
        <fullName evidence="2">Glucose/Sorbosone dehydrogenase domain-containing protein</fullName>
    </recommendedName>
</protein>
<feature type="domain" description="Glucose/Sorbosone dehydrogenase" evidence="2">
    <location>
        <begin position="89"/>
        <end position="364"/>
    </location>
</feature>
<feature type="compositionally biased region" description="Low complexity" evidence="1">
    <location>
        <begin position="42"/>
        <end position="56"/>
    </location>
</feature>
<organism evidence="3 4">
    <name type="scientific">Sandaracinus amylolyticus</name>
    <dbReference type="NCBI Taxonomy" id="927083"/>
    <lineage>
        <taxon>Bacteria</taxon>
        <taxon>Pseudomonadati</taxon>
        <taxon>Myxococcota</taxon>
        <taxon>Polyangia</taxon>
        <taxon>Polyangiales</taxon>
        <taxon>Sandaracinaceae</taxon>
        <taxon>Sandaracinus</taxon>
    </lineage>
</organism>
<dbReference type="AlphaFoldDB" id="A0A0F6W3F9"/>
<keyword evidence="4" id="KW-1185">Reference proteome</keyword>
<accession>A0A0F6W3F9</accession>
<dbReference type="EMBL" id="CP011125">
    <property type="protein sequence ID" value="AKF06512.1"/>
    <property type="molecule type" value="Genomic_DNA"/>
</dbReference>
<dbReference type="Gene3D" id="2.120.10.30">
    <property type="entry name" value="TolB, C-terminal domain"/>
    <property type="match status" value="1"/>
</dbReference>
<proteinExistence type="predicted"/>
<dbReference type="STRING" id="927083.DB32_003661"/>
<evidence type="ECO:0000259" key="2">
    <source>
        <dbReference type="Pfam" id="PF07995"/>
    </source>
</evidence>
<dbReference type="KEGG" id="samy:DB32_003661"/>
<feature type="region of interest" description="Disordered" evidence="1">
    <location>
        <begin position="13"/>
        <end position="59"/>
    </location>
</feature>
<evidence type="ECO:0000256" key="1">
    <source>
        <dbReference type="SAM" id="MobiDB-lite"/>
    </source>
</evidence>
<evidence type="ECO:0000313" key="3">
    <source>
        <dbReference type="EMBL" id="AKF06512.1"/>
    </source>
</evidence>
<reference evidence="3 4" key="1">
    <citation type="submission" date="2015-03" db="EMBL/GenBank/DDBJ databases">
        <title>Genome assembly of Sandaracinus amylolyticus DSM 53668.</title>
        <authorList>
            <person name="Sharma G."/>
            <person name="Subramanian S."/>
        </authorList>
    </citation>
    <scope>NUCLEOTIDE SEQUENCE [LARGE SCALE GENOMIC DNA]</scope>
    <source>
        <strain evidence="3 4">DSM 53668</strain>
    </source>
</reference>
<dbReference type="PANTHER" id="PTHR19328">
    <property type="entry name" value="HEDGEHOG-INTERACTING PROTEIN"/>
    <property type="match status" value="1"/>
</dbReference>